<dbReference type="InterPro" id="IPR008266">
    <property type="entry name" value="Tyr_kinase_AS"/>
</dbReference>
<feature type="domain" description="Fungal-type protein kinase" evidence="1">
    <location>
        <begin position="340"/>
        <end position="437"/>
    </location>
</feature>
<keyword evidence="3" id="KW-1185">Reference proteome</keyword>
<name>A0AAD4E651_9AGAM</name>
<evidence type="ECO:0000259" key="1">
    <source>
        <dbReference type="Pfam" id="PF17667"/>
    </source>
</evidence>
<dbReference type="SUPFAM" id="SSF56112">
    <property type="entry name" value="Protein kinase-like (PK-like)"/>
    <property type="match status" value="1"/>
</dbReference>
<gene>
    <name evidence="2" type="ORF">F5891DRAFT_981438</name>
</gene>
<feature type="domain" description="Fungal-type protein kinase" evidence="1">
    <location>
        <begin position="136"/>
        <end position="325"/>
    </location>
</feature>
<dbReference type="Proteomes" id="UP001195769">
    <property type="component" value="Unassembled WGS sequence"/>
</dbReference>
<dbReference type="InterPro" id="IPR040976">
    <property type="entry name" value="Pkinase_fungal"/>
</dbReference>
<dbReference type="PANTHER" id="PTHR38248">
    <property type="entry name" value="FUNK1 6"/>
    <property type="match status" value="1"/>
</dbReference>
<reference evidence="2" key="1">
    <citation type="journal article" date="2020" name="New Phytol.">
        <title>Comparative genomics reveals dynamic genome evolution in host specialist ectomycorrhizal fungi.</title>
        <authorList>
            <person name="Lofgren L.A."/>
            <person name="Nguyen N.H."/>
            <person name="Vilgalys R."/>
            <person name="Ruytinx J."/>
            <person name="Liao H.L."/>
            <person name="Branco S."/>
            <person name="Kuo A."/>
            <person name="LaButti K."/>
            <person name="Lipzen A."/>
            <person name="Andreopoulos W."/>
            <person name="Pangilinan J."/>
            <person name="Riley R."/>
            <person name="Hundley H."/>
            <person name="Na H."/>
            <person name="Barry K."/>
            <person name="Grigoriev I.V."/>
            <person name="Stajich J.E."/>
            <person name="Kennedy P.G."/>
        </authorList>
    </citation>
    <scope>NUCLEOTIDE SEQUENCE</scope>
    <source>
        <strain evidence="2">FC203</strain>
    </source>
</reference>
<dbReference type="Gene3D" id="1.10.510.10">
    <property type="entry name" value="Transferase(Phosphotransferase) domain 1"/>
    <property type="match status" value="1"/>
</dbReference>
<dbReference type="EMBL" id="JABBWK010000035">
    <property type="protein sequence ID" value="KAG1899043.1"/>
    <property type="molecule type" value="Genomic_DNA"/>
</dbReference>
<dbReference type="AlphaFoldDB" id="A0AAD4E651"/>
<comment type="caution">
    <text evidence="2">The sequence shown here is derived from an EMBL/GenBank/DDBJ whole genome shotgun (WGS) entry which is preliminary data.</text>
</comment>
<dbReference type="GeneID" id="64671400"/>
<accession>A0AAD4E651</accession>
<organism evidence="2 3">
    <name type="scientific">Suillus fuscotomentosus</name>
    <dbReference type="NCBI Taxonomy" id="1912939"/>
    <lineage>
        <taxon>Eukaryota</taxon>
        <taxon>Fungi</taxon>
        <taxon>Dikarya</taxon>
        <taxon>Basidiomycota</taxon>
        <taxon>Agaricomycotina</taxon>
        <taxon>Agaricomycetes</taxon>
        <taxon>Agaricomycetidae</taxon>
        <taxon>Boletales</taxon>
        <taxon>Suillineae</taxon>
        <taxon>Suillaceae</taxon>
        <taxon>Suillus</taxon>
    </lineage>
</organism>
<sequence length="647" mass="72783">MGKEMKGYFVGPMPVEDFLQEFLPTCQIPDYDPSSLTSAVGAFSDMLSVRNEEHAYIPFINAIKPFAPQLSFVDTHIFNIKPDICVYPDGCAPSSRNCDVSTTEIIVKFKWSYSHDTFCNPSGVDSVVSKTNRGMDTLGQITSYAAAQLGTQFCTHAFSLLIVRDRARIIRWDREGAIVTSAIDYNNEPYLADFFHRYARASPEMRGVDTSVTLAGDEEADLTRSRLNIPSTTRMFKLDIPSVEGPGSLTLIVPQPLTRSYSPVGRWTRACPAFDLINKKVVMFKDSWRVSLPDVLLEGETYKLLHLHNVYNIANCITYHDVPPSIAQQSTQTAKFGCTNSHQLILAVRDALIAHKEAFELAKVLHRDLSVRNVVIYKGQGYLIDWDLAKLINIQGPRQTTHTGTWQFMSVYLVEHKYAIHSVKDDLESSFYVILWMALMYKEMYMDIVRQTSLATQVFETNPRSSSKADWLVGRSNLPNIMFVDCKLLDGLIHALAKFFSHRYTQITDHQQMIFDKFRLAYENAMQEVPITQDLLIAAHGIMTDSPVYKKEMGMKVLDSHDTVIDIFNKQLDLSSWPVKDAAVLQKLEHEEKYEPGLFTKSQSLLGSGVEITLSGKRRRLDNADADEGDGDCSSLTGLGGALTSLP</sequence>
<dbReference type="PANTHER" id="PTHR38248:SF2">
    <property type="entry name" value="FUNK1 11"/>
    <property type="match status" value="1"/>
</dbReference>
<dbReference type="GO" id="GO:0004672">
    <property type="term" value="F:protein kinase activity"/>
    <property type="evidence" value="ECO:0007669"/>
    <property type="project" value="InterPro"/>
</dbReference>
<dbReference type="PROSITE" id="PS00109">
    <property type="entry name" value="PROTEIN_KINASE_TYR"/>
    <property type="match status" value="1"/>
</dbReference>
<proteinExistence type="predicted"/>
<evidence type="ECO:0000313" key="3">
    <source>
        <dbReference type="Proteomes" id="UP001195769"/>
    </source>
</evidence>
<dbReference type="InterPro" id="IPR011009">
    <property type="entry name" value="Kinase-like_dom_sf"/>
</dbReference>
<evidence type="ECO:0000313" key="2">
    <source>
        <dbReference type="EMBL" id="KAG1899043.1"/>
    </source>
</evidence>
<protein>
    <recommendedName>
        <fullName evidence="1">Fungal-type protein kinase domain-containing protein</fullName>
    </recommendedName>
</protein>
<dbReference type="RefSeq" id="XP_041224619.1">
    <property type="nucleotide sequence ID" value="XM_041377102.1"/>
</dbReference>
<dbReference type="Pfam" id="PF17667">
    <property type="entry name" value="Pkinase_fungal"/>
    <property type="match status" value="2"/>
</dbReference>